<organism evidence="2 3">
    <name type="scientific">Savagea serpentis</name>
    <dbReference type="NCBI Taxonomy" id="2785297"/>
    <lineage>
        <taxon>Bacteria</taxon>
        <taxon>Bacillati</taxon>
        <taxon>Bacillota</taxon>
        <taxon>Bacilli</taxon>
        <taxon>Bacillales</taxon>
        <taxon>Caryophanaceae</taxon>
        <taxon>Savagea</taxon>
    </lineage>
</organism>
<dbReference type="PANTHER" id="PTHR30296">
    <property type="entry name" value="UNCHARACTERIZED PROTEIN YKGE"/>
    <property type="match status" value="1"/>
</dbReference>
<comment type="caution">
    <text evidence="2">The sequence shown here is derived from an EMBL/GenBank/DDBJ whole genome shotgun (WGS) entry which is preliminary data.</text>
</comment>
<protein>
    <submittedName>
        <fullName evidence="2">(Fe-S)-binding protein</fullName>
    </submittedName>
</protein>
<dbReference type="GO" id="GO:0016491">
    <property type="term" value="F:oxidoreductase activity"/>
    <property type="evidence" value="ECO:0007669"/>
    <property type="project" value="UniProtKB-ARBA"/>
</dbReference>
<reference evidence="2" key="1">
    <citation type="submission" date="2020-11" db="EMBL/GenBank/DDBJ databases">
        <title>Multidrug resistant novel bacterium Savagea serpentis sp. nov., isolated from the scats of a vine snake (Ahaetulla nasuta).</title>
        <authorList>
            <person name="Venkata Ramana V."/>
            <person name="Vikas Patil S."/>
            <person name="Yogita Lugani V."/>
        </authorList>
    </citation>
    <scope>NUCLEOTIDE SEQUENCE</scope>
    <source>
        <strain evidence="2">SN6</strain>
    </source>
</reference>
<accession>A0A8J7GD00</accession>
<feature type="domain" description="Cysteine-rich" evidence="1">
    <location>
        <begin position="3"/>
        <end position="84"/>
    </location>
</feature>
<dbReference type="AlphaFoldDB" id="A0A8J7GD00"/>
<dbReference type="GO" id="GO:0005829">
    <property type="term" value="C:cytosol"/>
    <property type="evidence" value="ECO:0007669"/>
    <property type="project" value="TreeGrafter"/>
</dbReference>
<proteinExistence type="predicted"/>
<keyword evidence="3" id="KW-1185">Reference proteome</keyword>
<name>A0A8J7GD00_9BACL</name>
<dbReference type="Proteomes" id="UP000622653">
    <property type="component" value="Unassembled WGS sequence"/>
</dbReference>
<dbReference type="PANTHER" id="PTHR30296:SF0">
    <property type="entry name" value="LACTATE UTILIZATION PROTEIN A"/>
    <property type="match status" value="1"/>
</dbReference>
<evidence type="ECO:0000313" key="2">
    <source>
        <dbReference type="EMBL" id="MBF4501471.1"/>
    </source>
</evidence>
<dbReference type="RefSeq" id="WP_194562953.1">
    <property type="nucleotide sequence ID" value="NZ_JADKPV010000004.1"/>
</dbReference>
<dbReference type="EMBL" id="JADKPV010000004">
    <property type="protein sequence ID" value="MBF4501471.1"/>
    <property type="molecule type" value="Genomic_DNA"/>
</dbReference>
<dbReference type="Pfam" id="PF02754">
    <property type="entry name" value="CCG"/>
    <property type="match status" value="2"/>
</dbReference>
<sequence length="245" mass="27672">MKVSLFITCMADIFAWQVGKATVELLEKYGCEVDFPEGQTCCGQPSYNSGYKKETIKSMKHMIDVFEDAEYIVGPSGSCVYMLREYEHILKDDPEYSEKAKKFSRKAYEITQFLYEVLEVRNIPSTFKGKVTYHPSCHMTRLLGVKEAPLRLLESIEGVDVVPLPQAEDCCGFGGTFAVKNAVISGRMVDEKAHHVEETEAEYLVGGDMACLMNIQGRLTREGKNVEVLHIVEILNQFSNEEVKK</sequence>
<feature type="domain" description="Cysteine-rich" evidence="1">
    <location>
        <begin position="131"/>
        <end position="216"/>
    </location>
</feature>
<gene>
    <name evidence="2" type="ORF">IRY55_08860</name>
</gene>
<evidence type="ECO:0000313" key="3">
    <source>
        <dbReference type="Proteomes" id="UP000622653"/>
    </source>
</evidence>
<evidence type="ECO:0000259" key="1">
    <source>
        <dbReference type="Pfam" id="PF02754"/>
    </source>
</evidence>
<dbReference type="InterPro" id="IPR004017">
    <property type="entry name" value="Cys_rich_dom"/>
</dbReference>